<keyword evidence="1" id="KW-1133">Transmembrane helix</keyword>
<feature type="transmembrane region" description="Helical" evidence="1">
    <location>
        <begin position="361"/>
        <end position="380"/>
    </location>
</feature>
<feature type="transmembrane region" description="Helical" evidence="1">
    <location>
        <begin position="167"/>
        <end position="188"/>
    </location>
</feature>
<organism evidence="3 4">
    <name type="scientific">Lysobacter niastensis</name>
    <dbReference type="NCBI Taxonomy" id="380629"/>
    <lineage>
        <taxon>Bacteria</taxon>
        <taxon>Pseudomonadati</taxon>
        <taxon>Pseudomonadota</taxon>
        <taxon>Gammaproteobacteria</taxon>
        <taxon>Lysobacterales</taxon>
        <taxon>Lysobacteraceae</taxon>
        <taxon>Lysobacter</taxon>
    </lineage>
</organism>
<name>A0ABU1WB63_9GAMM</name>
<feature type="transmembrane region" description="Helical" evidence="1">
    <location>
        <begin position="76"/>
        <end position="93"/>
    </location>
</feature>
<keyword evidence="4" id="KW-1185">Reference proteome</keyword>
<accession>A0ABU1WB63</accession>
<evidence type="ECO:0000313" key="4">
    <source>
        <dbReference type="Proteomes" id="UP001251524"/>
    </source>
</evidence>
<feature type="transmembrane region" description="Helical" evidence="1">
    <location>
        <begin position="129"/>
        <end position="146"/>
    </location>
</feature>
<keyword evidence="1" id="KW-0812">Transmembrane</keyword>
<reference evidence="3 4" key="1">
    <citation type="submission" date="2023-07" db="EMBL/GenBank/DDBJ databases">
        <title>Sorghum-associated microbial communities from plants grown in Nebraska, USA.</title>
        <authorList>
            <person name="Schachtman D."/>
        </authorList>
    </citation>
    <scope>NUCLEOTIDE SEQUENCE [LARGE SCALE GENOMIC DNA]</scope>
    <source>
        <strain evidence="3 4">BE198</strain>
    </source>
</reference>
<dbReference type="Proteomes" id="UP001251524">
    <property type="component" value="Unassembled WGS sequence"/>
</dbReference>
<dbReference type="Pfam" id="PF04235">
    <property type="entry name" value="DUF418"/>
    <property type="match status" value="1"/>
</dbReference>
<dbReference type="EMBL" id="JAVDVY010000002">
    <property type="protein sequence ID" value="MDR7134694.1"/>
    <property type="molecule type" value="Genomic_DNA"/>
</dbReference>
<evidence type="ECO:0000256" key="1">
    <source>
        <dbReference type="SAM" id="Phobius"/>
    </source>
</evidence>
<dbReference type="InterPro" id="IPR007349">
    <property type="entry name" value="DUF418"/>
</dbReference>
<comment type="caution">
    <text evidence="3">The sequence shown here is derived from an EMBL/GenBank/DDBJ whole genome shotgun (WGS) entry which is preliminary data.</text>
</comment>
<feature type="transmembrane region" description="Helical" evidence="1">
    <location>
        <begin position="313"/>
        <end position="340"/>
    </location>
</feature>
<dbReference type="RefSeq" id="WP_310061487.1">
    <property type="nucleotide sequence ID" value="NZ_JAVDVY010000002.1"/>
</dbReference>
<feature type="transmembrane region" description="Helical" evidence="1">
    <location>
        <begin position="244"/>
        <end position="263"/>
    </location>
</feature>
<evidence type="ECO:0000259" key="2">
    <source>
        <dbReference type="Pfam" id="PF04235"/>
    </source>
</evidence>
<keyword evidence="1" id="KW-0472">Membrane</keyword>
<dbReference type="PANTHER" id="PTHR30590:SF2">
    <property type="entry name" value="INNER MEMBRANE PROTEIN"/>
    <property type="match status" value="1"/>
</dbReference>
<dbReference type="InterPro" id="IPR052529">
    <property type="entry name" value="Bact_Transport_Assoc"/>
</dbReference>
<feature type="domain" description="DUF418" evidence="2">
    <location>
        <begin position="263"/>
        <end position="425"/>
    </location>
</feature>
<dbReference type="PANTHER" id="PTHR30590">
    <property type="entry name" value="INNER MEMBRANE PROTEIN"/>
    <property type="match status" value="1"/>
</dbReference>
<feature type="transmembrane region" description="Helical" evidence="1">
    <location>
        <begin position="284"/>
        <end position="301"/>
    </location>
</feature>
<proteinExistence type="predicted"/>
<protein>
    <recommendedName>
        <fullName evidence="2">DUF418 domain-containing protein</fullName>
    </recommendedName>
</protein>
<feature type="transmembrane region" description="Helical" evidence="1">
    <location>
        <begin position="105"/>
        <end position="123"/>
    </location>
</feature>
<evidence type="ECO:0000313" key="3">
    <source>
        <dbReference type="EMBL" id="MDR7134694.1"/>
    </source>
</evidence>
<feature type="transmembrane region" description="Helical" evidence="1">
    <location>
        <begin position="386"/>
        <end position="407"/>
    </location>
</feature>
<sequence length="432" mass="47226">MSDSTSDSVLAPTAPGERIQTLDVLRGFALLGIALVNVEFFSRPLQDINAPGIDPTTSGADYFVEWLTYFFVQGKFWTMFALLFGMGFTVMIDRADRAGRPFVPAYLRRSLALLGIGLVHTVLIWSGDILVSYALGALLLLSARQVRRAWLRRSQGREPAPMTASRMGGWGAALYGLPLVVILLAGMLDSPPSTSQPTRAQTEHATRIAEKAVQRANAVETYSRGSFADAVDQRIVDTVWQMGTLPIATFWVVGLFLIGGALLRSGVMSNPQACLHWLRPMRNVGLPLGFVAMAISTWLGTASPNEELSFREAVQVVLFLVASLVLALAYGATLVTALPGPAGRWLGDWLAPAGRMALSNYLMQSLIGTLLFYGYGLALWGQVGRAWQAVGVLAVFALQMLGSRWWLARFRFGPVEWVWRCITYGRIAPIRA</sequence>
<gene>
    <name evidence="3" type="ORF">J2X06_001903</name>
</gene>